<gene>
    <name evidence="2" type="ORF">VIA_000892</name>
</gene>
<organism evidence="2 3">
    <name type="scientific">Vibrio orientalis CIP 102891 = ATCC 33934</name>
    <dbReference type="NCBI Taxonomy" id="675816"/>
    <lineage>
        <taxon>Bacteria</taxon>
        <taxon>Pseudomonadati</taxon>
        <taxon>Pseudomonadota</taxon>
        <taxon>Gammaproteobacteria</taxon>
        <taxon>Vibrionales</taxon>
        <taxon>Vibrionaceae</taxon>
        <taxon>Vibrio</taxon>
        <taxon>Vibrio oreintalis group</taxon>
    </lineage>
</organism>
<dbReference type="Proteomes" id="UP000003515">
    <property type="component" value="Unassembled WGS sequence"/>
</dbReference>
<accession>A0ABP2H3D3</accession>
<sequence>MFLNVTPQQTGGNILDVNARLIFFTVVDNICLSLQVTLCCLTFFTITTKAR</sequence>
<keyword evidence="3" id="KW-1185">Reference proteome</keyword>
<feature type="transmembrane region" description="Helical" evidence="1">
    <location>
        <begin position="20"/>
        <end position="46"/>
    </location>
</feature>
<comment type="caution">
    <text evidence="2">The sequence shown here is derived from an EMBL/GenBank/DDBJ whole genome shotgun (WGS) entry which is preliminary data.</text>
</comment>
<proteinExistence type="predicted"/>
<keyword evidence="1" id="KW-0472">Membrane</keyword>
<evidence type="ECO:0000313" key="3">
    <source>
        <dbReference type="Proteomes" id="UP000003515"/>
    </source>
</evidence>
<evidence type="ECO:0000256" key="1">
    <source>
        <dbReference type="SAM" id="Phobius"/>
    </source>
</evidence>
<keyword evidence="1" id="KW-0812">Transmembrane</keyword>
<dbReference type="EMBL" id="ACZV01000004">
    <property type="protein sequence ID" value="EEX93735.1"/>
    <property type="molecule type" value="Genomic_DNA"/>
</dbReference>
<evidence type="ECO:0000313" key="2">
    <source>
        <dbReference type="EMBL" id="EEX93735.1"/>
    </source>
</evidence>
<name>A0ABP2H3D3_VIBOR</name>
<protein>
    <submittedName>
        <fullName evidence="2">Uncharacterized protein</fullName>
    </submittedName>
</protein>
<keyword evidence="1" id="KW-1133">Transmembrane helix</keyword>
<reference evidence="2 3" key="1">
    <citation type="submission" date="2009-10" db="EMBL/GenBank/DDBJ databases">
        <authorList>
            <consortium name="Los Alamos National Laboratory (LANL)"/>
            <consortium name="National Microbial Pathogen Data Resource (NMPDR)"/>
            <person name="Munk A.C."/>
            <person name="Chertkov O."/>
            <person name="Tapia R."/>
            <person name="Green L."/>
            <person name="Rogers Y."/>
            <person name="Detter J.C."/>
            <person name="Bruce D."/>
            <person name="Brettin T.S."/>
            <person name="Colwell R.R."/>
            <person name="Huq A."/>
            <person name="Grim C.J."/>
            <person name="Hasan N.A."/>
            <person name="Bartels D."/>
            <person name="Vonstein V."/>
        </authorList>
    </citation>
    <scope>NUCLEOTIDE SEQUENCE [LARGE SCALE GENOMIC DNA]</scope>
    <source>
        <strain evidence="2 3">CIP 102891</strain>
    </source>
</reference>